<feature type="signal peptide" evidence="2">
    <location>
        <begin position="1"/>
        <end position="29"/>
    </location>
</feature>
<feature type="region of interest" description="Disordered" evidence="1">
    <location>
        <begin position="126"/>
        <end position="150"/>
    </location>
</feature>
<evidence type="ECO:0000313" key="3">
    <source>
        <dbReference type="EMBL" id="MBB2202387.1"/>
    </source>
</evidence>
<keyword evidence="4" id="KW-1185">Reference proteome</keyword>
<dbReference type="Proteomes" id="UP000578030">
    <property type="component" value="Unassembled WGS sequence"/>
</dbReference>
<proteinExistence type="predicted"/>
<protein>
    <submittedName>
        <fullName evidence="3">Uncharacterized protein</fullName>
    </submittedName>
</protein>
<organism evidence="3 4">
    <name type="scientific">Gluconacetobacter tumulisoli</name>
    <dbReference type="NCBI Taxonomy" id="1286189"/>
    <lineage>
        <taxon>Bacteria</taxon>
        <taxon>Pseudomonadati</taxon>
        <taxon>Pseudomonadota</taxon>
        <taxon>Alphaproteobacteria</taxon>
        <taxon>Acetobacterales</taxon>
        <taxon>Acetobacteraceae</taxon>
        <taxon>Gluconacetobacter</taxon>
    </lineage>
</organism>
<sequence length="150" mass="15452">MYPHTASRSGRIALLSLAGGLLLAGCQTASRPTVARMPQALQAYLAVDTYFIAEGMVSGRLSSGGILRDQARDLVTSTLYARHVTAQNVLHPTAGGQRRAQQAIETMLACVAQTDGGANAPCLPPGDVSARDARRAAAAAPPEGAAAARQ</sequence>
<reference evidence="3 4" key="1">
    <citation type="submission" date="2020-04" db="EMBL/GenBank/DDBJ databases">
        <title>Description of novel Gluconacetobacter.</title>
        <authorList>
            <person name="Sombolestani A."/>
        </authorList>
    </citation>
    <scope>NUCLEOTIDE SEQUENCE [LARGE SCALE GENOMIC DNA]</scope>
    <source>
        <strain evidence="3 4">LMG 27802</strain>
    </source>
</reference>
<comment type="caution">
    <text evidence="3">The sequence shown here is derived from an EMBL/GenBank/DDBJ whole genome shotgun (WGS) entry which is preliminary data.</text>
</comment>
<evidence type="ECO:0000313" key="4">
    <source>
        <dbReference type="Proteomes" id="UP000578030"/>
    </source>
</evidence>
<dbReference type="RefSeq" id="WP_182959646.1">
    <property type="nucleotide sequence ID" value="NZ_JABEQM010000010.1"/>
</dbReference>
<accession>A0A7W4PLD2</accession>
<feature type="chain" id="PRO_5030874998" evidence="2">
    <location>
        <begin position="30"/>
        <end position="150"/>
    </location>
</feature>
<evidence type="ECO:0000256" key="2">
    <source>
        <dbReference type="SAM" id="SignalP"/>
    </source>
</evidence>
<name>A0A7W4PLD2_9PROT</name>
<dbReference type="EMBL" id="JABEQM010000010">
    <property type="protein sequence ID" value="MBB2202387.1"/>
    <property type="molecule type" value="Genomic_DNA"/>
</dbReference>
<gene>
    <name evidence="3" type="ORF">HLH28_12530</name>
</gene>
<feature type="compositionally biased region" description="Low complexity" evidence="1">
    <location>
        <begin position="136"/>
        <end position="150"/>
    </location>
</feature>
<dbReference type="AlphaFoldDB" id="A0A7W4PLD2"/>
<keyword evidence="2" id="KW-0732">Signal</keyword>
<evidence type="ECO:0000256" key="1">
    <source>
        <dbReference type="SAM" id="MobiDB-lite"/>
    </source>
</evidence>